<reference evidence="2" key="1">
    <citation type="submission" date="2021-12" db="EMBL/GenBank/DDBJ databases">
        <authorList>
            <person name="King R."/>
        </authorList>
    </citation>
    <scope>NUCLEOTIDE SEQUENCE</scope>
</reference>
<feature type="transmembrane region" description="Helical" evidence="1">
    <location>
        <begin position="114"/>
        <end position="136"/>
    </location>
</feature>
<keyword evidence="1" id="KW-0472">Membrane</keyword>
<evidence type="ECO:0000313" key="2">
    <source>
        <dbReference type="EMBL" id="CAH0383358.1"/>
    </source>
</evidence>
<feature type="transmembrane region" description="Helical" evidence="1">
    <location>
        <begin position="20"/>
        <end position="39"/>
    </location>
</feature>
<organism evidence="2 3">
    <name type="scientific">Bemisia tabaci</name>
    <name type="common">Sweetpotato whitefly</name>
    <name type="synonym">Aleurodes tabaci</name>
    <dbReference type="NCBI Taxonomy" id="7038"/>
    <lineage>
        <taxon>Eukaryota</taxon>
        <taxon>Metazoa</taxon>
        <taxon>Ecdysozoa</taxon>
        <taxon>Arthropoda</taxon>
        <taxon>Hexapoda</taxon>
        <taxon>Insecta</taxon>
        <taxon>Pterygota</taxon>
        <taxon>Neoptera</taxon>
        <taxon>Paraneoptera</taxon>
        <taxon>Hemiptera</taxon>
        <taxon>Sternorrhyncha</taxon>
        <taxon>Aleyrodoidea</taxon>
        <taxon>Aleyrodidae</taxon>
        <taxon>Aleyrodinae</taxon>
        <taxon>Bemisia</taxon>
    </lineage>
</organism>
<feature type="transmembrane region" description="Helical" evidence="1">
    <location>
        <begin position="51"/>
        <end position="69"/>
    </location>
</feature>
<feature type="transmembrane region" description="Helical" evidence="1">
    <location>
        <begin position="81"/>
        <end position="102"/>
    </location>
</feature>
<dbReference type="Proteomes" id="UP001152759">
    <property type="component" value="Chromosome 10"/>
</dbReference>
<proteinExistence type="predicted"/>
<evidence type="ECO:0000313" key="3">
    <source>
        <dbReference type="Proteomes" id="UP001152759"/>
    </source>
</evidence>
<gene>
    <name evidence="2" type="ORF">BEMITA_LOCUS2816</name>
</gene>
<dbReference type="EMBL" id="OU963871">
    <property type="protein sequence ID" value="CAH0383358.1"/>
    <property type="molecule type" value="Genomic_DNA"/>
</dbReference>
<accession>A0A9P0A317</accession>
<protein>
    <submittedName>
        <fullName evidence="2">Uncharacterized protein</fullName>
    </submittedName>
</protein>
<feature type="transmembrane region" description="Helical" evidence="1">
    <location>
        <begin position="142"/>
        <end position="164"/>
    </location>
</feature>
<dbReference type="AlphaFoldDB" id="A0A9P0A317"/>
<sequence length="286" mass="32580">MVASVLPTHLRMNPMQPMMNSYGGAAANSLCCCLSCFNLKILQTPVGILKISQVVVASICQSLLLNFGLKHALTIGFSFESFLSTVASCMMTSSVLLLSYVLSSKSYKLIRSSMFELLFNCMAASLYLSTSAYLWFAVNTFLYPYYLITPFYTVYPAMTAAYAMQGGGFHAADHIGNLANRRMNWVRINRQKVLSLDKCMAWCGWAITKRAREERQRNIDYSCHMAFQAFRDVFPSRQRGACDQVIDTWCRYHNNQYQCTGMNRHTNQIISLWECVHNIDIMFPQH</sequence>
<name>A0A9P0A317_BEMTA</name>
<keyword evidence="3" id="KW-1185">Reference proteome</keyword>
<keyword evidence="1" id="KW-1133">Transmembrane helix</keyword>
<keyword evidence="1" id="KW-0812">Transmembrane</keyword>
<evidence type="ECO:0000256" key="1">
    <source>
        <dbReference type="SAM" id="Phobius"/>
    </source>
</evidence>